<reference evidence="2" key="1">
    <citation type="journal article" date="2020" name="Microb. Genom.">
        <title>Genetic diversity of clinical and environmental Mucorales isolates obtained from an investigation of mucormycosis cases among solid organ transplant recipients.</title>
        <authorList>
            <person name="Nguyen M.H."/>
            <person name="Kaul D."/>
            <person name="Muto C."/>
            <person name="Cheng S.J."/>
            <person name="Richter R.A."/>
            <person name="Bruno V.M."/>
            <person name="Liu G."/>
            <person name="Beyhan S."/>
            <person name="Sundermann A.J."/>
            <person name="Mounaud S."/>
            <person name="Pasculle A.W."/>
            <person name="Nierman W.C."/>
            <person name="Driscoll E."/>
            <person name="Cumbie R."/>
            <person name="Clancy C.J."/>
            <person name="Dupont C.L."/>
        </authorList>
    </citation>
    <scope>NUCLEOTIDE SEQUENCE</scope>
    <source>
        <strain evidence="2">GL11</strain>
    </source>
</reference>
<keyword evidence="3" id="KW-1185">Reference proteome</keyword>
<proteinExistence type="predicted"/>
<feature type="compositionally biased region" description="Low complexity" evidence="1">
    <location>
        <begin position="64"/>
        <end position="77"/>
    </location>
</feature>
<dbReference type="Gene3D" id="1.10.274.10">
    <property type="entry name" value="PtsI, HPr-binding domain"/>
    <property type="match status" value="1"/>
</dbReference>
<dbReference type="GO" id="GO:0009401">
    <property type="term" value="P:phosphoenolpyruvate-dependent sugar phosphotransferase system"/>
    <property type="evidence" value="ECO:0007669"/>
    <property type="project" value="InterPro"/>
</dbReference>
<sequence length="104" mass="11710">MDDAYLKSRMDDLDHVIGRIHAFLQPERPPVMKGLAGEILVCDNIAPSELAQLQAQGCDPGTQPAPAADRQRTAAAQPHRRWRRADHRRRRRQHHGQPAGRQPA</sequence>
<organism evidence="2 3">
    <name type="scientific">Rhizopus oryzae</name>
    <name type="common">Mucormycosis agent</name>
    <name type="synonym">Rhizopus arrhizus var. delemar</name>
    <dbReference type="NCBI Taxonomy" id="64495"/>
    <lineage>
        <taxon>Eukaryota</taxon>
        <taxon>Fungi</taxon>
        <taxon>Fungi incertae sedis</taxon>
        <taxon>Mucoromycota</taxon>
        <taxon>Mucoromycotina</taxon>
        <taxon>Mucoromycetes</taxon>
        <taxon>Mucorales</taxon>
        <taxon>Mucorineae</taxon>
        <taxon>Rhizopodaceae</taxon>
        <taxon>Rhizopus</taxon>
    </lineage>
</organism>
<dbReference type="EMBL" id="JAANQT010008482">
    <property type="protein sequence ID" value="KAG1281482.1"/>
    <property type="molecule type" value="Genomic_DNA"/>
</dbReference>
<dbReference type="Proteomes" id="UP000716291">
    <property type="component" value="Unassembled WGS sequence"/>
</dbReference>
<dbReference type="AlphaFoldDB" id="A0A9P6WTG0"/>
<dbReference type="Gene3D" id="3.50.30.10">
    <property type="entry name" value="Phosphohistidine domain"/>
    <property type="match status" value="1"/>
</dbReference>
<protein>
    <submittedName>
        <fullName evidence="2">Uncharacterized protein</fullName>
    </submittedName>
</protein>
<evidence type="ECO:0000313" key="2">
    <source>
        <dbReference type="EMBL" id="KAG1281482.1"/>
    </source>
</evidence>
<feature type="compositionally biased region" description="Basic residues" evidence="1">
    <location>
        <begin position="78"/>
        <end position="95"/>
    </location>
</feature>
<accession>A0A9P6WTG0</accession>
<evidence type="ECO:0000256" key="1">
    <source>
        <dbReference type="SAM" id="MobiDB-lite"/>
    </source>
</evidence>
<evidence type="ECO:0000313" key="3">
    <source>
        <dbReference type="Proteomes" id="UP000716291"/>
    </source>
</evidence>
<dbReference type="InterPro" id="IPR036618">
    <property type="entry name" value="PtsI_HPr-bd_sf"/>
</dbReference>
<comment type="caution">
    <text evidence="2">The sequence shown here is derived from an EMBL/GenBank/DDBJ whole genome shotgun (WGS) entry which is preliminary data.</text>
</comment>
<name>A0A9P6WTG0_RHIOR</name>
<feature type="region of interest" description="Disordered" evidence="1">
    <location>
        <begin position="56"/>
        <end position="104"/>
    </location>
</feature>
<gene>
    <name evidence="2" type="ORF">G6F64_014470</name>
</gene>